<dbReference type="GO" id="GO:0008080">
    <property type="term" value="F:N-acetyltransferase activity"/>
    <property type="evidence" value="ECO:0007669"/>
    <property type="project" value="InterPro"/>
</dbReference>
<dbReference type="CDD" id="cd04301">
    <property type="entry name" value="NAT_SF"/>
    <property type="match status" value="1"/>
</dbReference>
<dbReference type="AlphaFoldDB" id="A0A6L5QH05"/>
<dbReference type="PANTHER" id="PTHR13947">
    <property type="entry name" value="GNAT FAMILY N-ACETYLTRANSFERASE"/>
    <property type="match status" value="1"/>
</dbReference>
<dbReference type="Gene3D" id="3.40.630.30">
    <property type="match status" value="1"/>
</dbReference>
<dbReference type="SUPFAM" id="SSF55729">
    <property type="entry name" value="Acyl-CoA N-acyltransferases (Nat)"/>
    <property type="match status" value="1"/>
</dbReference>
<comment type="caution">
    <text evidence="3">The sequence shown here is derived from an EMBL/GenBank/DDBJ whole genome shotgun (WGS) entry which is preliminary data.</text>
</comment>
<accession>A0A6L5QH05</accession>
<dbReference type="RefSeq" id="WP_154362721.1">
    <property type="nucleotide sequence ID" value="NZ_WKJM01000011.1"/>
</dbReference>
<dbReference type="PROSITE" id="PS51186">
    <property type="entry name" value="GNAT"/>
    <property type="match status" value="1"/>
</dbReference>
<dbReference type="Pfam" id="PF13508">
    <property type="entry name" value="Acetyltransf_7"/>
    <property type="match status" value="1"/>
</dbReference>
<feature type="domain" description="N-acetyltransferase" evidence="2">
    <location>
        <begin position="1"/>
        <end position="92"/>
    </location>
</feature>
<dbReference type="PANTHER" id="PTHR13947:SF37">
    <property type="entry name" value="LD18367P"/>
    <property type="match status" value="1"/>
</dbReference>
<sequence>MLVYDADGVQGFAALFEGQLRALFVQASARGRGVGKALLDAVLIKSSVALALNVARSNLGAIRFYEQNGFAITGEVTRQYSGIEVRYAQMGYSR</sequence>
<gene>
    <name evidence="3" type="ORF">GJ697_14335</name>
</gene>
<keyword evidence="4" id="KW-1185">Reference proteome</keyword>
<name>A0A6L5QH05_9BURK</name>
<keyword evidence="1 3" id="KW-0808">Transferase</keyword>
<dbReference type="InterPro" id="IPR050769">
    <property type="entry name" value="NAT_camello-type"/>
</dbReference>
<dbReference type="InterPro" id="IPR000182">
    <property type="entry name" value="GNAT_dom"/>
</dbReference>
<protein>
    <submittedName>
        <fullName evidence="3">GNAT family N-acetyltransferase</fullName>
    </submittedName>
</protein>
<dbReference type="Proteomes" id="UP000481037">
    <property type="component" value="Unassembled WGS sequence"/>
</dbReference>
<evidence type="ECO:0000313" key="3">
    <source>
        <dbReference type="EMBL" id="MRX09016.1"/>
    </source>
</evidence>
<proteinExistence type="predicted"/>
<reference evidence="3 4" key="1">
    <citation type="submission" date="2019-11" db="EMBL/GenBank/DDBJ databases">
        <title>Novel species isolated from a subtropical stream in China.</title>
        <authorList>
            <person name="Lu H."/>
        </authorList>
    </citation>
    <scope>NUCLEOTIDE SEQUENCE [LARGE SCALE GENOMIC DNA]</scope>
    <source>
        <strain evidence="3 4">FT25W</strain>
    </source>
</reference>
<evidence type="ECO:0000259" key="2">
    <source>
        <dbReference type="PROSITE" id="PS51186"/>
    </source>
</evidence>
<organism evidence="3 4">
    <name type="scientific">Duganella alba</name>
    <dbReference type="NCBI Taxonomy" id="2666081"/>
    <lineage>
        <taxon>Bacteria</taxon>
        <taxon>Pseudomonadati</taxon>
        <taxon>Pseudomonadota</taxon>
        <taxon>Betaproteobacteria</taxon>
        <taxon>Burkholderiales</taxon>
        <taxon>Oxalobacteraceae</taxon>
        <taxon>Telluria group</taxon>
        <taxon>Duganella</taxon>
    </lineage>
</organism>
<evidence type="ECO:0000313" key="4">
    <source>
        <dbReference type="Proteomes" id="UP000481037"/>
    </source>
</evidence>
<evidence type="ECO:0000256" key="1">
    <source>
        <dbReference type="ARBA" id="ARBA00022679"/>
    </source>
</evidence>
<dbReference type="EMBL" id="WKJM01000011">
    <property type="protein sequence ID" value="MRX09016.1"/>
    <property type="molecule type" value="Genomic_DNA"/>
</dbReference>
<dbReference type="InterPro" id="IPR016181">
    <property type="entry name" value="Acyl_CoA_acyltransferase"/>
</dbReference>